<feature type="transmembrane region" description="Helical" evidence="16">
    <location>
        <begin position="12"/>
        <end position="33"/>
    </location>
</feature>
<dbReference type="InterPro" id="IPR004358">
    <property type="entry name" value="Sig_transdc_His_kin-like_C"/>
</dbReference>
<evidence type="ECO:0000313" key="19">
    <source>
        <dbReference type="EMBL" id="KFC79413.1"/>
    </source>
</evidence>
<comment type="catalytic activity">
    <reaction evidence="1">
        <text>ATP + protein L-histidine = ADP + protein N-phospho-L-histidine.</text>
        <dbReference type="EC" id="2.7.13.3"/>
    </reaction>
</comment>
<dbReference type="RefSeq" id="WP_034793377.1">
    <property type="nucleotide sequence ID" value="NZ_JMPJ01000065.1"/>
</dbReference>
<evidence type="ECO:0000259" key="17">
    <source>
        <dbReference type="PROSITE" id="PS50109"/>
    </source>
</evidence>
<dbReference type="InterPro" id="IPR036097">
    <property type="entry name" value="HisK_dim/P_sf"/>
</dbReference>
<dbReference type="InterPro" id="IPR050980">
    <property type="entry name" value="2C_sensor_his_kinase"/>
</dbReference>
<organism evidence="19 20">
    <name type="scientific">Ewingella americana (strain ATCC 33852 / DSM 4580 / CCUG 14506 / JCM 5911 / LMG 7869 / NCTC 12157 / CDC 1468-78)</name>
    <dbReference type="NCBI Taxonomy" id="910964"/>
    <lineage>
        <taxon>Bacteria</taxon>
        <taxon>Pseudomonadati</taxon>
        <taxon>Pseudomonadota</taxon>
        <taxon>Gammaproteobacteria</taxon>
        <taxon>Enterobacterales</taxon>
        <taxon>Yersiniaceae</taxon>
        <taxon>Ewingella</taxon>
    </lineage>
</organism>
<dbReference type="GO" id="GO:0005886">
    <property type="term" value="C:plasma membrane"/>
    <property type="evidence" value="ECO:0007669"/>
    <property type="project" value="UniProtKB-SubCell"/>
</dbReference>
<dbReference type="SMART" id="SM00388">
    <property type="entry name" value="HisKA"/>
    <property type="match status" value="1"/>
</dbReference>
<dbReference type="SUPFAM" id="SSF55874">
    <property type="entry name" value="ATPase domain of HSP90 chaperone/DNA topoisomerase II/histidine kinase"/>
    <property type="match status" value="1"/>
</dbReference>
<keyword evidence="12 16" id="KW-1133">Transmembrane helix</keyword>
<sequence>MTWWPRSLLSRLLIIVLLGLLLANALTLSLLMYERISSARSVMLGNLEYDVATSVAILDRLPAAERPAWLSMLGRGNYHYLLSAGQSGEYPTTWRSQDTAKSLEQALGANYHLSINAIAGKQEQLQAHLTLKDGQPLTIDVMPRPTPIANWLPFVLCVQLVLLLICSWFAVRQAVRPLTVFTKAIESLDPTSLSASTMVESGPAEVRYAARAFNAMQARIKGYLKERAQILAAISHDLQTPITRMKLRAEMADQPELRDKLLLDLEEMTHLVREGIAYARASENLEEKLSRIDLNAFIDSLVCDYLDVGKNVTFTPAGQAVALVTHPQALRRILTNLIDNALKFAGSAELRLSLGESGAVEIVIADNGPGIPPEELESVLQPFYRVESSRNRDTGGTGLGLAIAQQLVNQLKGKLQLANRQPQGLQVKIHFPLTE</sequence>
<evidence type="ECO:0000256" key="3">
    <source>
        <dbReference type="ARBA" id="ARBA00012438"/>
    </source>
</evidence>
<evidence type="ECO:0000256" key="16">
    <source>
        <dbReference type="SAM" id="Phobius"/>
    </source>
</evidence>
<dbReference type="GO" id="GO:0005524">
    <property type="term" value="F:ATP binding"/>
    <property type="evidence" value="ECO:0007669"/>
    <property type="project" value="UniProtKB-KW"/>
</dbReference>
<dbReference type="EC" id="2.7.13.3" evidence="3"/>
<evidence type="ECO:0000256" key="10">
    <source>
        <dbReference type="ARBA" id="ARBA00022777"/>
    </source>
</evidence>
<dbReference type="InterPro" id="IPR003594">
    <property type="entry name" value="HATPase_dom"/>
</dbReference>
<evidence type="ECO:0000256" key="1">
    <source>
        <dbReference type="ARBA" id="ARBA00000085"/>
    </source>
</evidence>
<dbReference type="STRING" id="910964.GEAM_3222"/>
<feature type="domain" description="Histidine kinase" evidence="17">
    <location>
        <begin position="233"/>
        <end position="435"/>
    </location>
</feature>
<feature type="domain" description="HAMP" evidence="18">
    <location>
        <begin position="172"/>
        <end position="225"/>
    </location>
</feature>
<evidence type="ECO:0000256" key="8">
    <source>
        <dbReference type="ARBA" id="ARBA00022692"/>
    </source>
</evidence>
<keyword evidence="10 19" id="KW-0418">Kinase</keyword>
<dbReference type="GeneID" id="78381410"/>
<keyword evidence="8 16" id="KW-0812">Transmembrane</keyword>
<evidence type="ECO:0000256" key="9">
    <source>
        <dbReference type="ARBA" id="ARBA00022741"/>
    </source>
</evidence>
<dbReference type="AlphaFoldDB" id="A0A085G6R8"/>
<dbReference type="Gene3D" id="1.10.287.130">
    <property type="match status" value="1"/>
</dbReference>
<evidence type="ECO:0000256" key="7">
    <source>
        <dbReference type="ARBA" id="ARBA00022679"/>
    </source>
</evidence>
<evidence type="ECO:0000256" key="6">
    <source>
        <dbReference type="ARBA" id="ARBA00022553"/>
    </source>
</evidence>
<dbReference type="OrthoDB" id="9804645at2"/>
<evidence type="ECO:0000256" key="14">
    <source>
        <dbReference type="ARBA" id="ARBA00023136"/>
    </source>
</evidence>
<comment type="caution">
    <text evidence="19">The sequence shown here is derived from an EMBL/GenBank/DDBJ whole genome shotgun (WGS) entry which is preliminary data.</text>
</comment>
<keyword evidence="20" id="KW-1185">Reference proteome</keyword>
<keyword evidence="9" id="KW-0547">Nucleotide-binding</keyword>
<dbReference type="GO" id="GO:0000155">
    <property type="term" value="F:phosphorelay sensor kinase activity"/>
    <property type="evidence" value="ECO:0007669"/>
    <property type="project" value="InterPro"/>
</dbReference>
<evidence type="ECO:0000313" key="20">
    <source>
        <dbReference type="Proteomes" id="UP000028640"/>
    </source>
</evidence>
<evidence type="ECO:0000256" key="2">
    <source>
        <dbReference type="ARBA" id="ARBA00004429"/>
    </source>
</evidence>
<dbReference type="CDD" id="cd00082">
    <property type="entry name" value="HisKA"/>
    <property type="match status" value="1"/>
</dbReference>
<keyword evidence="4" id="KW-1003">Cell membrane</keyword>
<dbReference type="eggNOG" id="COG5002">
    <property type="taxonomic scope" value="Bacteria"/>
</dbReference>
<dbReference type="InterPro" id="IPR003661">
    <property type="entry name" value="HisK_dim/P_dom"/>
</dbReference>
<evidence type="ECO:0000259" key="18">
    <source>
        <dbReference type="PROSITE" id="PS50885"/>
    </source>
</evidence>
<dbReference type="Proteomes" id="UP000028640">
    <property type="component" value="Unassembled WGS sequence"/>
</dbReference>
<evidence type="ECO:0000256" key="4">
    <source>
        <dbReference type="ARBA" id="ARBA00022475"/>
    </source>
</evidence>
<dbReference type="PRINTS" id="PR00344">
    <property type="entry name" value="BCTRLSENSOR"/>
</dbReference>
<keyword evidence="13" id="KW-0902">Two-component regulatory system</keyword>
<dbReference type="InterPro" id="IPR005467">
    <property type="entry name" value="His_kinase_dom"/>
</dbReference>
<keyword evidence="11" id="KW-0067">ATP-binding</keyword>
<keyword evidence="6" id="KW-0597">Phosphoprotein</keyword>
<name>A0A085G6R8_EWIA3</name>
<dbReference type="InterPro" id="IPR036890">
    <property type="entry name" value="HATPase_C_sf"/>
</dbReference>
<dbReference type="PROSITE" id="PS50109">
    <property type="entry name" value="HIS_KIN"/>
    <property type="match status" value="1"/>
</dbReference>
<keyword evidence="14 16" id="KW-0472">Membrane</keyword>
<dbReference type="SMART" id="SM00387">
    <property type="entry name" value="HATPase_c"/>
    <property type="match status" value="1"/>
</dbReference>
<evidence type="ECO:0000256" key="13">
    <source>
        <dbReference type="ARBA" id="ARBA00023012"/>
    </source>
</evidence>
<reference evidence="19 20" key="1">
    <citation type="submission" date="2014-05" db="EMBL/GenBank/DDBJ databases">
        <title>ATOL: Assembling a taxonomically balanced genome-scale reconstruction of the evolutionary history of the Enterobacteriaceae.</title>
        <authorList>
            <person name="Plunkett G.III."/>
            <person name="Neeno-Eckwall E.C."/>
            <person name="Glasner J.D."/>
            <person name="Perna N.T."/>
        </authorList>
    </citation>
    <scope>NUCLEOTIDE SEQUENCE [LARGE SCALE GENOMIC DNA]</scope>
    <source>
        <strain evidence="19 20">ATCC 33852</strain>
    </source>
</reference>
<protein>
    <recommendedName>
        <fullName evidence="15">Sensor histidine kinase EnvZ</fullName>
        <ecNumber evidence="3">2.7.13.3</ecNumber>
    </recommendedName>
</protein>
<dbReference type="Pfam" id="PF00512">
    <property type="entry name" value="HisKA"/>
    <property type="match status" value="1"/>
</dbReference>
<evidence type="ECO:0000256" key="5">
    <source>
        <dbReference type="ARBA" id="ARBA00022519"/>
    </source>
</evidence>
<dbReference type="PROSITE" id="PS50885">
    <property type="entry name" value="HAMP"/>
    <property type="match status" value="1"/>
</dbReference>
<comment type="subcellular location">
    <subcellularLocation>
        <location evidence="2">Cell inner membrane</location>
        <topology evidence="2">Multi-pass membrane protein</topology>
    </subcellularLocation>
</comment>
<dbReference type="Gene3D" id="3.30.565.10">
    <property type="entry name" value="Histidine kinase-like ATPase, C-terminal domain"/>
    <property type="match status" value="1"/>
</dbReference>
<keyword evidence="5" id="KW-0997">Cell inner membrane</keyword>
<evidence type="ECO:0000256" key="15">
    <source>
        <dbReference type="ARBA" id="ARBA00041011"/>
    </source>
</evidence>
<dbReference type="PANTHER" id="PTHR44936:SF5">
    <property type="entry name" value="SENSOR HISTIDINE KINASE ENVZ"/>
    <property type="match status" value="1"/>
</dbReference>
<dbReference type="EMBL" id="JMPJ01000065">
    <property type="protein sequence ID" value="KFC79413.1"/>
    <property type="molecule type" value="Genomic_DNA"/>
</dbReference>
<accession>A0A085G6R8</accession>
<dbReference type="InterPro" id="IPR003660">
    <property type="entry name" value="HAMP_dom"/>
</dbReference>
<dbReference type="Pfam" id="PF02518">
    <property type="entry name" value="HATPase_c"/>
    <property type="match status" value="1"/>
</dbReference>
<keyword evidence="7" id="KW-0808">Transferase</keyword>
<evidence type="ECO:0000256" key="11">
    <source>
        <dbReference type="ARBA" id="ARBA00022840"/>
    </source>
</evidence>
<dbReference type="PANTHER" id="PTHR44936">
    <property type="entry name" value="SENSOR PROTEIN CREC"/>
    <property type="match status" value="1"/>
</dbReference>
<dbReference type="SUPFAM" id="SSF47384">
    <property type="entry name" value="Homodimeric domain of signal transducing histidine kinase"/>
    <property type="match status" value="1"/>
</dbReference>
<gene>
    <name evidence="19" type="ORF">GEAM_3222</name>
</gene>
<proteinExistence type="predicted"/>
<evidence type="ECO:0000256" key="12">
    <source>
        <dbReference type="ARBA" id="ARBA00022989"/>
    </source>
</evidence>
<feature type="transmembrane region" description="Helical" evidence="16">
    <location>
        <begin position="151"/>
        <end position="171"/>
    </location>
</feature>